<protein>
    <submittedName>
        <fullName evidence="2">Uncharacterized protein</fullName>
    </submittedName>
</protein>
<name>A0A2J7QJE8_9NEOP</name>
<dbReference type="InParanoid" id="A0A2J7QJE8"/>
<sequence length="94" mass="10688">MILQSHKANITVSGISRGRPSLSGTQLSRLEVKHSQHWPTKEKQRPLANQRETETSCFSLHKKSRSMLFYCKKGDVALCDVGCFKKCHERQSVS</sequence>
<organism evidence="2 3">
    <name type="scientific">Cryptotermes secundus</name>
    <dbReference type="NCBI Taxonomy" id="105785"/>
    <lineage>
        <taxon>Eukaryota</taxon>
        <taxon>Metazoa</taxon>
        <taxon>Ecdysozoa</taxon>
        <taxon>Arthropoda</taxon>
        <taxon>Hexapoda</taxon>
        <taxon>Insecta</taxon>
        <taxon>Pterygota</taxon>
        <taxon>Neoptera</taxon>
        <taxon>Polyneoptera</taxon>
        <taxon>Dictyoptera</taxon>
        <taxon>Blattodea</taxon>
        <taxon>Blattoidea</taxon>
        <taxon>Termitoidae</taxon>
        <taxon>Kalotermitidae</taxon>
        <taxon>Cryptotermitinae</taxon>
        <taxon>Cryptotermes</taxon>
    </lineage>
</organism>
<feature type="compositionally biased region" description="Basic and acidic residues" evidence="1">
    <location>
        <begin position="32"/>
        <end position="45"/>
    </location>
</feature>
<dbReference type="AlphaFoldDB" id="A0A2J7QJE8"/>
<accession>A0A2J7QJE8</accession>
<dbReference type="Proteomes" id="UP000235965">
    <property type="component" value="Unassembled WGS sequence"/>
</dbReference>
<evidence type="ECO:0000256" key="1">
    <source>
        <dbReference type="SAM" id="MobiDB-lite"/>
    </source>
</evidence>
<reference evidence="2 3" key="1">
    <citation type="submission" date="2017-12" db="EMBL/GenBank/DDBJ databases">
        <title>Hemimetabolous genomes reveal molecular basis of termite eusociality.</title>
        <authorList>
            <person name="Harrison M.C."/>
            <person name="Jongepier E."/>
            <person name="Robertson H.M."/>
            <person name="Arning N."/>
            <person name="Bitard-Feildel T."/>
            <person name="Chao H."/>
            <person name="Childers C.P."/>
            <person name="Dinh H."/>
            <person name="Doddapaneni H."/>
            <person name="Dugan S."/>
            <person name="Gowin J."/>
            <person name="Greiner C."/>
            <person name="Han Y."/>
            <person name="Hu H."/>
            <person name="Hughes D.S.T."/>
            <person name="Huylmans A.-K."/>
            <person name="Kemena C."/>
            <person name="Kremer L.P.M."/>
            <person name="Lee S.L."/>
            <person name="Lopez-Ezquerra A."/>
            <person name="Mallet L."/>
            <person name="Monroy-Kuhn J.M."/>
            <person name="Moser A."/>
            <person name="Murali S.C."/>
            <person name="Muzny D.M."/>
            <person name="Otani S."/>
            <person name="Piulachs M.-D."/>
            <person name="Poelchau M."/>
            <person name="Qu J."/>
            <person name="Schaub F."/>
            <person name="Wada-Katsumata A."/>
            <person name="Worley K.C."/>
            <person name="Xie Q."/>
            <person name="Ylla G."/>
            <person name="Poulsen M."/>
            <person name="Gibbs R.A."/>
            <person name="Schal C."/>
            <person name="Richards S."/>
            <person name="Belles X."/>
            <person name="Korb J."/>
            <person name="Bornberg-Bauer E."/>
        </authorList>
    </citation>
    <scope>NUCLEOTIDE SEQUENCE [LARGE SCALE GENOMIC DNA]</scope>
    <source>
        <tissue evidence="2">Whole body</tissue>
    </source>
</reference>
<feature type="region of interest" description="Disordered" evidence="1">
    <location>
        <begin position="32"/>
        <end position="55"/>
    </location>
</feature>
<dbReference type="EMBL" id="NEVH01013556">
    <property type="protein sequence ID" value="PNF28714.1"/>
    <property type="molecule type" value="Genomic_DNA"/>
</dbReference>
<comment type="caution">
    <text evidence="2">The sequence shown here is derived from an EMBL/GenBank/DDBJ whole genome shotgun (WGS) entry which is preliminary data.</text>
</comment>
<keyword evidence="3" id="KW-1185">Reference proteome</keyword>
<proteinExistence type="predicted"/>
<dbReference type="OrthoDB" id="8057954at2759"/>
<evidence type="ECO:0000313" key="2">
    <source>
        <dbReference type="EMBL" id="PNF28714.1"/>
    </source>
</evidence>
<gene>
    <name evidence="2" type="ORF">B7P43_G07871</name>
</gene>
<evidence type="ECO:0000313" key="3">
    <source>
        <dbReference type="Proteomes" id="UP000235965"/>
    </source>
</evidence>